<feature type="domain" description="FeoB-type G" evidence="16">
    <location>
        <begin position="2"/>
        <end position="167"/>
    </location>
</feature>
<dbReference type="RefSeq" id="WP_013344877.1">
    <property type="nucleotide sequence ID" value="NC_014541.1"/>
</dbReference>
<keyword evidence="10 13" id="KW-0342">GTP-binding</keyword>
<evidence type="ECO:0000256" key="14">
    <source>
        <dbReference type="PIRSR" id="PIRSR603373-2"/>
    </source>
</evidence>
<dbReference type="GO" id="GO:0015093">
    <property type="term" value="F:ferrous iron transmembrane transporter activity"/>
    <property type="evidence" value="ECO:0007669"/>
    <property type="project" value="UniProtKB-UniRule"/>
</dbReference>
<evidence type="ECO:0000256" key="1">
    <source>
        <dbReference type="ARBA" id="ARBA00004651"/>
    </source>
</evidence>
<feature type="binding site" evidence="13">
    <location>
        <begin position="55"/>
        <end position="58"/>
    </location>
    <ligand>
        <name>GTP</name>
        <dbReference type="ChEBI" id="CHEBI:37565"/>
        <label>1</label>
    </ligand>
</feature>
<evidence type="ECO:0000256" key="2">
    <source>
        <dbReference type="ARBA" id="ARBA00022448"/>
    </source>
</evidence>
<feature type="binding site" evidence="13">
    <location>
        <begin position="9"/>
        <end position="16"/>
    </location>
    <ligand>
        <name>GTP</name>
        <dbReference type="ChEBI" id="CHEBI:37565"/>
        <label>1</label>
    </ligand>
</feature>
<keyword evidence="3" id="KW-1003">Cell membrane</keyword>
<dbReference type="SUPFAM" id="SSF52540">
    <property type="entry name" value="P-loop containing nucleoside triphosphate hydrolases"/>
    <property type="match status" value="1"/>
</dbReference>
<reference evidence="17 18" key="1">
    <citation type="journal article" date="2010" name="Stand. Genomic Sci.">
        <title>Complete genome sequence of Ferrimonas balearica type strain (PAT).</title>
        <authorList>
            <person name="Nolan M."/>
            <person name="Sikorski J."/>
            <person name="Davenport K."/>
            <person name="Lucas S."/>
            <person name="Glavina Del Rio T."/>
            <person name="Tice H."/>
            <person name="Cheng J."/>
            <person name="Goodwin L."/>
            <person name="Pitluck S."/>
            <person name="Liolios K."/>
            <person name="Ivanova N."/>
            <person name="Mavromatis K."/>
            <person name="Ovchinnikova G."/>
            <person name="Pati A."/>
            <person name="Chen A."/>
            <person name="Palaniappan K."/>
            <person name="Land M."/>
            <person name="Hauser L."/>
            <person name="Chang Y."/>
            <person name="Jeffries C."/>
            <person name="Tapia R."/>
            <person name="Brettin T."/>
            <person name="Detter J."/>
            <person name="Han C."/>
            <person name="Yasawong M."/>
            <person name="Rohde M."/>
            <person name="Tindall B."/>
            <person name="Goker M."/>
            <person name="Woyke T."/>
            <person name="Bristow J."/>
            <person name="Eisen J."/>
            <person name="Markowitz V."/>
            <person name="Hugenholtz P."/>
            <person name="Kyrpides N."/>
            <person name="Klenk H."/>
            <person name="Lapidus A."/>
        </authorList>
    </citation>
    <scope>NUCLEOTIDE SEQUENCE [LARGE SCALE GENOMIC DNA]</scope>
    <source>
        <strain evidence="18">DSM 9799 / CCM 4581 / KCTC 23876 / PAT</strain>
    </source>
</reference>
<feature type="binding site" evidence="13">
    <location>
        <begin position="118"/>
        <end position="121"/>
    </location>
    <ligand>
        <name>GTP</name>
        <dbReference type="ChEBI" id="CHEBI:37565"/>
        <label>1</label>
    </ligand>
</feature>
<evidence type="ECO:0000256" key="10">
    <source>
        <dbReference type="ARBA" id="ARBA00023134"/>
    </source>
</evidence>
<keyword evidence="5 15" id="KW-0812">Transmembrane</keyword>
<evidence type="ECO:0000256" key="7">
    <source>
        <dbReference type="ARBA" id="ARBA00022989"/>
    </source>
</evidence>
<dbReference type="GO" id="GO:0005525">
    <property type="term" value="F:GTP binding"/>
    <property type="evidence" value="ECO:0007669"/>
    <property type="project" value="UniProtKB-KW"/>
</dbReference>
<dbReference type="InterPro" id="IPR011640">
    <property type="entry name" value="Fe2_transport_prot_B_C"/>
</dbReference>
<dbReference type="OrthoDB" id="9809127at2"/>
<dbReference type="InterPro" id="IPR003373">
    <property type="entry name" value="Fe2_transport_prot-B"/>
</dbReference>
<evidence type="ECO:0000313" key="18">
    <source>
        <dbReference type="Proteomes" id="UP000006683"/>
    </source>
</evidence>
<dbReference type="PANTHER" id="PTHR43185">
    <property type="entry name" value="FERROUS IRON TRANSPORT PROTEIN B"/>
    <property type="match status" value="1"/>
</dbReference>
<feature type="binding site" evidence="14">
    <location>
        <position position="21"/>
    </location>
    <ligand>
        <name>Mg(2+)</name>
        <dbReference type="ChEBI" id="CHEBI:18420"/>
        <label>2</label>
    </ligand>
</feature>
<feature type="transmembrane region" description="Helical" evidence="15">
    <location>
        <begin position="657"/>
        <end position="680"/>
    </location>
</feature>
<dbReference type="PROSITE" id="PS51711">
    <property type="entry name" value="G_FEOB"/>
    <property type="match status" value="1"/>
</dbReference>
<feature type="transmembrane region" description="Helical" evidence="15">
    <location>
        <begin position="416"/>
        <end position="435"/>
    </location>
</feature>
<keyword evidence="8 15" id="KW-0408">Iron</keyword>
<evidence type="ECO:0000313" key="17">
    <source>
        <dbReference type="EMBL" id="ADN75571.1"/>
    </source>
</evidence>
<feature type="transmembrane region" description="Helical" evidence="15">
    <location>
        <begin position="629"/>
        <end position="650"/>
    </location>
</feature>
<dbReference type="PANTHER" id="PTHR43185:SF1">
    <property type="entry name" value="FE(2+) TRANSPORTER FEOB"/>
    <property type="match status" value="1"/>
</dbReference>
<keyword evidence="18" id="KW-1185">Reference proteome</keyword>
<keyword evidence="11 15" id="KW-0472">Membrane</keyword>
<evidence type="ECO:0000256" key="3">
    <source>
        <dbReference type="ARBA" id="ARBA00022475"/>
    </source>
</evidence>
<dbReference type="GeneID" id="67181587"/>
<evidence type="ECO:0000256" key="13">
    <source>
        <dbReference type="PIRSR" id="PIRSR603373-1"/>
    </source>
</evidence>
<feature type="binding site" evidence="14">
    <location>
        <position position="23"/>
    </location>
    <ligand>
        <name>Mg(2+)</name>
        <dbReference type="ChEBI" id="CHEBI:18420"/>
        <label>2</label>
    </ligand>
</feature>
<comment type="function">
    <text evidence="15">Probable transporter of a GTP-driven Fe(2+) uptake system.</text>
</comment>
<dbReference type="InterPro" id="IPR027417">
    <property type="entry name" value="P-loop_NTPase"/>
</dbReference>
<dbReference type="GO" id="GO:0005886">
    <property type="term" value="C:plasma membrane"/>
    <property type="evidence" value="ECO:0007669"/>
    <property type="project" value="UniProtKB-SubCell"/>
</dbReference>
<sequence length="724" mass="77732">MSKTIVSVGLPNSGKSTLFNALTGGQAKVGNWGGVTVAESLGALNLQGQSIQLMDLPGLYDLTPSQSGPEDEAVSQNILLKGEYDGIINVVDATQLSRHLYLTLQLRELGVPMVIILNKWDAAQAAGMELDIEVLQAELGCPVVALSARQSDEKHKAVDAIAQLLKIDTAEVLKIGYDAVIEQQLAEPRHQSLMQLKRGDHKWLNLIAASRHQWVADLLDKAAHKRDTAPSLSERLDHWVLHPVAGIPVFLLMMYLTFMFAIHVGSAFIDFFDIMAGAIFVDGTALALESLNAPDWLIGLLANGVGAGIQTVATFIPVVAFLFVALGILETSGYMARAAFVVEGAMQKLGLPGKAFVPLIVGFGCNVPSITATRTLELRRQRIMAGMMAPFMSCGARLPVYALFATAFFPDNGQNLVFLLYVIGIVMAVLTGLMLRHTLLPGASGTTVMEMPDYEMPTLRTVLSRTWQRTRQFVLGAGKVIVIVVTLLSFLNTMGTDGKIGHEDTDSSLLAVTSQTLTPVFAPMGIEQDNWPATVGIITGIFAKEAVVGTLSSLYSQGGEEEGGEWNLLTSFNEALATIPEALLGIEVTDPLGLSIGDAHDIDTMADDFGFESGSLAKLEQGFGTRAAAFAYLLFVLLYTPCVAVMGAMASEYGGRWALFAGVWTFAVAYMTATLFYQLAMYGLGAWGYLVAVAAIVTAVFFALRKVGQRQNHGAGDIPVIMQE</sequence>
<feature type="transmembrane region" description="Helical" evidence="15">
    <location>
        <begin position="308"/>
        <end position="329"/>
    </location>
</feature>
<accession>E1SMN2</accession>
<evidence type="ECO:0000256" key="5">
    <source>
        <dbReference type="ARBA" id="ARBA00022692"/>
    </source>
</evidence>
<dbReference type="Pfam" id="PF02421">
    <property type="entry name" value="FeoB_N"/>
    <property type="match status" value="1"/>
</dbReference>
<dbReference type="Pfam" id="PF07670">
    <property type="entry name" value="Gate"/>
    <property type="match status" value="2"/>
</dbReference>
<keyword evidence="9" id="KW-0406">Ion transport</keyword>
<dbReference type="EMBL" id="CP002209">
    <property type="protein sequence ID" value="ADN75571.1"/>
    <property type="molecule type" value="Genomic_DNA"/>
</dbReference>
<proteinExistence type="inferred from homology"/>
<dbReference type="InterPro" id="IPR050860">
    <property type="entry name" value="FeoB_GTPase"/>
</dbReference>
<evidence type="ECO:0000256" key="8">
    <source>
        <dbReference type="ARBA" id="ARBA00023004"/>
    </source>
</evidence>
<feature type="transmembrane region" description="Helical" evidence="15">
    <location>
        <begin position="268"/>
        <end position="288"/>
    </location>
</feature>
<dbReference type="CDD" id="cd01879">
    <property type="entry name" value="FeoB"/>
    <property type="match status" value="1"/>
</dbReference>
<dbReference type="HOGENOM" id="CLU_013350_3_0_6"/>
<feature type="transmembrane region" description="Helical" evidence="15">
    <location>
        <begin position="383"/>
        <end position="404"/>
    </location>
</feature>
<dbReference type="InterPro" id="IPR030389">
    <property type="entry name" value="G_FEOB_dom"/>
</dbReference>
<name>E1SMN2_FERBD</name>
<feature type="transmembrane region" description="Helical" evidence="15">
    <location>
        <begin position="473"/>
        <end position="491"/>
    </location>
</feature>
<comment type="similarity">
    <text evidence="15">Belongs to the TRAFAC class TrmE-Era-EngA-EngB-Septin-like GTPase superfamily. FeoB GTPase (TC 9.A.8) family.</text>
</comment>
<evidence type="ECO:0000256" key="12">
    <source>
        <dbReference type="NCBIfam" id="TIGR00437"/>
    </source>
</evidence>
<keyword evidence="6 13" id="KW-0547">Nucleotide-binding</keyword>
<dbReference type="PRINTS" id="PR00326">
    <property type="entry name" value="GTP1OBG"/>
</dbReference>
<organism evidence="17 18">
    <name type="scientific">Ferrimonas balearica (strain DSM 9799 / CCM 4581 / KCTC 23876 / PAT)</name>
    <dbReference type="NCBI Taxonomy" id="550540"/>
    <lineage>
        <taxon>Bacteria</taxon>
        <taxon>Pseudomonadati</taxon>
        <taxon>Pseudomonadota</taxon>
        <taxon>Gammaproteobacteria</taxon>
        <taxon>Alteromonadales</taxon>
        <taxon>Ferrimonadaceae</taxon>
        <taxon>Ferrimonas</taxon>
    </lineage>
</organism>
<dbReference type="InterPro" id="IPR006073">
    <property type="entry name" value="GTP-bd"/>
</dbReference>
<keyword evidence="14" id="KW-0479">Metal-binding</keyword>
<dbReference type="Pfam" id="PF07664">
    <property type="entry name" value="FeoB_C"/>
    <property type="match status" value="1"/>
</dbReference>
<keyword evidence="14" id="KW-0460">Magnesium</keyword>
<dbReference type="AlphaFoldDB" id="E1SMN2"/>
<feature type="transmembrane region" description="Helical" evidence="15">
    <location>
        <begin position="239"/>
        <end position="261"/>
    </location>
</feature>
<dbReference type="InterPro" id="IPR011642">
    <property type="entry name" value="Gate_dom"/>
</dbReference>
<evidence type="ECO:0000256" key="15">
    <source>
        <dbReference type="RuleBase" id="RU362098"/>
    </source>
</evidence>
<evidence type="ECO:0000259" key="16">
    <source>
        <dbReference type="PROSITE" id="PS51711"/>
    </source>
</evidence>
<gene>
    <name evidence="17" type="ordered locus">Fbal_1367</name>
</gene>
<dbReference type="Gene3D" id="3.40.50.300">
    <property type="entry name" value="P-loop containing nucleotide triphosphate hydrolases"/>
    <property type="match status" value="1"/>
</dbReference>
<evidence type="ECO:0000256" key="4">
    <source>
        <dbReference type="ARBA" id="ARBA00022496"/>
    </source>
</evidence>
<evidence type="ECO:0000256" key="9">
    <source>
        <dbReference type="ARBA" id="ARBA00023065"/>
    </source>
</evidence>
<keyword evidence="2 15" id="KW-0813">Transport</keyword>
<evidence type="ECO:0000256" key="11">
    <source>
        <dbReference type="ARBA" id="ARBA00023136"/>
    </source>
</evidence>
<protein>
    <recommendedName>
        <fullName evidence="12 15">Ferrous iron transport protein B</fullName>
    </recommendedName>
</protein>
<dbReference type="eggNOG" id="COG0370">
    <property type="taxonomic scope" value="Bacteria"/>
</dbReference>
<dbReference type="GO" id="GO:0046872">
    <property type="term" value="F:metal ion binding"/>
    <property type="evidence" value="ECO:0007669"/>
    <property type="project" value="UniProtKB-KW"/>
</dbReference>
<dbReference type="STRING" id="550540.Fbal_1367"/>
<feature type="binding site" evidence="14">
    <location>
        <position position="24"/>
    </location>
    <ligand>
        <name>Mg(2+)</name>
        <dbReference type="ChEBI" id="CHEBI:18420"/>
        <label>2</label>
    </ligand>
</feature>
<evidence type="ECO:0000256" key="6">
    <source>
        <dbReference type="ARBA" id="ARBA00022741"/>
    </source>
</evidence>
<feature type="binding site" evidence="14">
    <location>
        <position position="20"/>
    </location>
    <ligand>
        <name>Mg(2+)</name>
        <dbReference type="ChEBI" id="CHEBI:18420"/>
        <label>2</label>
    </ligand>
</feature>
<dbReference type="NCBIfam" id="TIGR00437">
    <property type="entry name" value="feoB"/>
    <property type="match status" value="1"/>
</dbReference>
<feature type="transmembrane region" description="Helical" evidence="15">
    <location>
        <begin position="686"/>
        <end position="704"/>
    </location>
</feature>
<dbReference type="KEGG" id="fbl:Fbal_1367"/>
<dbReference type="Proteomes" id="UP000006683">
    <property type="component" value="Chromosome"/>
</dbReference>
<keyword evidence="4 15" id="KW-0410">Iron transport</keyword>
<comment type="subcellular location">
    <subcellularLocation>
        <location evidence="15">Cell inner membrane</location>
        <topology evidence="15">Multi-pass membrane protein</topology>
    </subcellularLocation>
    <subcellularLocation>
        <location evidence="1">Cell membrane</location>
        <topology evidence="1">Multi-pass membrane protein</topology>
    </subcellularLocation>
</comment>
<keyword evidence="7 15" id="KW-1133">Transmembrane helix</keyword>